<dbReference type="AlphaFoldDB" id="A0A4U1C7S5"/>
<dbReference type="SUPFAM" id="SSF53756">
    <property type="entry name" value="UDP-Glycosyltransferase/glycogen phosphorylase"/>
    <property type="match status" value="1"/>
</dbReference>
<dbReference type="Proteomes" id="UP000308181">
    <property type="component" value="Unassembled WGS sequence"/>
</dbReference>
<dbReference type="Pfam" id="PF13528">
    <property type="entry name" value="Glyco_trans_1_3"/>
    <property type="match status" value="1"/>
</dbReference>
<protein>
    <submittedName>
        <fullName evidence="1">Glycosyl transferase</fullName>
    </submittedName>
</protein>
<dbReference type="OrthoDB" id="9793805at2"/>
<accession>A0A4U1C7S5</accession>
<sequence length="335" mass="38484">MKILYAIQGTGNGHISRAREIVPLLQQYGELDLLVSGSQADVSLSQPLKYKFHGFSYVFGKHGGIDYWKSLKAMKLRRFWKDMHAIPLEEYDLIINDFEPLTAWACRLKKIKSVSLSHQASFLSPKTPRPAKSEKYAEIILKHYAPATHHVGFHFKAYDDFIHTPVIRSEIRNLKPQKKGYYTVYLPALDDKILVKYLHALPNVKWEVFSKHQKIPYQYGNVKVWPISNELFNKSLENCEGLFTGGGFEGPAEALFLGKKVLLMPMKHQFEQECNAEAARLMGIPVVRQIDHQFIDVLKNWVNQDQNIKVNFPDETAQIIQNLVQNFANNEISLA</sequence>
<proteinExistence type="predicted"/>
<evidence type="ECO:0000313" key="2">
    <source>
        <dbReference type="Proteomes" id="UP000308181"/>
    </source>
</evidence>
<reference evidence="1 2" key="1">
    <citation type="submission" date="2019-04" db="EMBL/GenBank/DDBJ databases">
        <title>Pedobacter sp. AR-3-17 sp. nov., isolated from Arctic soil.</title>
        <authorList>
            <person name="Dahal R.H."/>
            <person name="Kim D.-U."/>
        </authorList>
    </citation>
    <scope>NUCLEOTIDE SEQUENCE [LARGE SCALE GENOMIC DNA]</scope>
    <source>
        <strain evidence="1 2">AR-3-17</strain>
    </source>
</reference>
<gene>
    <name evidence="1" type="ORF">FA046_03345</name>
</gene>
<dbReference type="GO" id="GO:0016740">
    <property type="term" value="F:transferase activity"/>
    <property type="evidence" value="ECO:0007669"/>
    <property type="project" value="UniProtKB-KW"/>
</dbReference>
<dbReference type="RefSeq" id="WP_136824930.1">
    <property type="nucleotide sequence ID" value="NZ_SWBP01000001.1"/>
</dbReference>
<name>A0A4U1C7S5_9SPHI</name>
<dbReference type="EMBL" id="SWBP01000001">
    <property type="protein sequence ID" value="TKC00724.1"/>
    <property type="molecule type" value="Genomic_DNA"/>
</dbReference>
<organism evidence="1 2">
    <name type="scientific">Pedobacter cryophilus</name>
    <dbReference type="NCBI Taxonomy" id="2571271"/>
    <lineage>
        <taxon>Bacteria</taxon>
        <taxon>Pseudomonadati</taxon>
        <taxon>Bacteroidota</taxon>
        <taxon>Sphingobacteriia</taxon>
        <taxon>Sphingobacteriales</taxon>
        <taxon>Sphingobacteriaceae</taxon>
        <taxon>Pedobacter</taxon>
    </lineage>
</organism>
<evidence type="ECO:0000313" key="1">
    <source>
        <dbReference type="EMBL" id="TKC00724.1"/>
    </source>
</evidence>
<keyword evidence="1" id="KW-0808">Transferase</keyword>
<comment type="caution">
    <text evidence="1">The sequence shown here is derived from an EMBL/GenBank/DDBJ whole genome shotgun (WGS) entry which is preliminary data.</text>
</comment>
<keyword evidence="2" id="KW-1185">Reference proteome</keyword>